<reference evidence="1 2" key="1">
    <citation type="journal article" date="2022" name="Hortic Res">
        <title>A haplotype resolved chromosomal level avocado genome allows analysis of novel avocado genes.</title>
        <authorList>
            <person name="Nath O."/>
            <person name="Fletcher S.J."/>
            <person name="Hayward A."/>
            <person name="Shaw L.M."/>
            <person name="Masouleh A.K."/>
            <person name="Furtado A."/>
            <person name="Henry R.J."/>
            <person name="Mitter N."/>
        </authorList>
    </citation>
    <scope>NUCLEOTIDE SEQUENCE [LARGE SCALE GENOMIC DNA]</scope>
    <source>
        <strain evidence="2">cv. Hass</strain>
    </source>
</reference>
<keyword evidence="2" id="KW-1185">Reference proteome</keyword>
<name>A0ACC2KGA7_PERAE</name>
<protein>
    <submittedName>
        <fullName evidence="1">Uncharacterized protein</fullName>
    </submittedName>
</protein>
<dbReference type="Proteomes" id="UP001234297">
    <property type="component" value="Chromosome 9"/>
</dbReference>
<evidence type="ECO:0000313" key="2">
    <source>
        <dbReference type="Proteomes" id="UP001234297"/>
    </source>
</evidence>
<dbReference type="EMBL" id="CM056817">
    <property type="protein sequence ID" value="KAJ8619994.1"/>
    <property type="molecule type" value="Genomic_DNA"/>
</dbReference>
<evidence type="ECO:0000313" key="1">
    <source>
        <dbReference type="EMBL" id="KAJ8619994.1"/>
    </source>
</evidence>
<sequence>MDTRSEKNPGLLLHTFSGFCAQKQKTNDPVAFFLESGDGEPWGPVAILLLRRHARSHPLFQVLLRLADQFG</sequence>
<proteinExistence type="predicted"/>
<organism evidence="1 2">
    <name type="scientific">Persea americana</name>
    <name type="common">Avocado</name>
    <dbReference type="NCBI Taxonomy" id="3435"/>
    <lineage>
        <taxon>Eukaryota</taxon>
        <taxon>Viridiplantae</taxon>
        <taxon>Streptophyta</taxon>
        <taxon>Embryophyta</taxon>
        <taxon>Tracheophyta</taxon>
        <taxon>Spermatophyta</taxon>
        <taxon>Magnoliopsida</taxon>
        <taxon>Magnoliidae</taxon>
        <taxon>Laurales</taxon>
        <taxon>Lauraceae</taxon>
        <taxon>Persea</taxon>
    </lineage>
</organism>
<accession>A0ACC2KGA7</accession>
<comment type="caution">
    <text evidence="1">The sequence shown here is derived from an EMBL/GenBank/DDBJ whole genome shotgun (WGS) entry which is preliminary data.</text>
</comment>
<gene>
    <name evidence="1" type="ORF">MRB53_028523</name>
</gene>